<dbReference type="KEGG" id="rlt:Rleg2_2314"/>
<evidence type="ECO:0000313" key="2">
    <source>
        <dbReference type="Proteomes" id="UP000008330"/>
    </source>
</evidence>
<organism evidence="1 2">
    <name type="scientific">Rhizobium leguminosarum bv. trifolii (strain WSM2304)</name>
    <dbReference type="NCBI Taxonomy" id="395492"/>
    <lineage>
        <taxon>Bacteria</taxon>
        <taxon>Pseudomonadati</taxon>
        <taxon>Pseudomonadota</taxon>
        <taxon>Alphaproteobacteria</taxon>
        <taxon>Hyphomicrobiales</taxon>
        <taxon>Rhizobiaceae</taxon>
        <taxon>Rhizobium/Agrobacterium group</taxon>
        <taxon>Rhizobium</taxon>
    </lineage>
</organism>
<dbReference type="EMBL" id="CP001191">
    <property type="protein sequence ID" value="ACI55589.1"/>
    <property type="molecule type" value="Genomic_DNA"/>
</dbReference>
<protein>
    <submittedName>
        <fullName evidence="1">Fusion protein: autoaggregation protein and hypothetical conserved protein</fullName>
    </submittedName>
</protein>
<dbReference type="AlphaFoldDB" id="A0ABF7QNV7"/>
<dbReference type="InterPro" id="IPR010221">
    <property type="entry name" value="VCBS_dom"/>
</dbReference>
<keyword evidence="2" id="KW-1185">Reference proteome</keyword>
<gene>
    <name evidence="1" type="ordered locus">Rleg2_2314</name>
</gene>
<dbReference type="Proteomes" id="UP000008330">
    <property type="component" value="Chromosome"/>
</dbReference>
<sequence length="261" mass="28426">MAASIKPIATDDYFSFYESDTISGNLLENDDAGANGHKFLRFFDNENVLAKNANQITDIVGDYGVFHVKADGSYTYSLNDDARLLLFAGKTFTENLSYKISDGAGNADVGKLNLEIKGDPLTSNQMLLDFEDLPVGTTGTFTYHGLLFKNATVVQAADGGKEIFFQGDGDNSGIYALDDVKLVEFDFHDGDGLSTTIPVLNGINDGSYHPQISEYYDDPFIGHIVVDANAFTEMHFGTNFAGTAYAYLDNMILQYDSGIIA</sequence>
<evidence type="ECO:0000313" key="1">
    <source>
        <dbReference type="EMBL" id="ACI55589.1"/>
    </source>
</evidence>
<reference evidence="1 2" key="1">
    <citation type="journal article" date="2010" name="Stand. Genomic Sci.">
        <title>Complete genome sequence of Rhizobium leguminosarum bv trifolii strain WSM2304, an effective microsymbiont of the South American clover Trifolium polymorphum.</title>
        <authorList>
            <person name="Reeve W."/>
            <person name="O'Hara G."/>
            <person name="Chain P."/>
            <person name="Ardley J."/>
            <person name="Brau L."/>
            <person name="Nandesena K."/>
            <person name="Tiwari R."/>
            <person name="Malfatti S."/>
            <person name="Kiss H."/>
            <person name="Lapidus A."/>
            <person name="Copeland A."/>
            <person name="Nolan M."/>
            <person name="Land M."/>
            <person name="Ivanova N."/>
            <person name="Mavromatis K."/>
            <person name="Markowitz V."/>
            <person name="Kyrpides N."/>
            <person name="Melino V."/>
            <person name="Denton M."/>
            <person name="Yates R."/>
            <person name="Howieson J."/>
        </authorList>
    </citation>
    <scope>NUCLEOTIDE SEQUENCE [LARGE SCALE GENOMIC DNA]</scope>
    <source>
        <strain evidence="1 2">WSM2304</strain>
    </source>
</reference>
<dbReference type="NCBIfam" id="TIGR01965">
    <property type="entry name" value="VCBS_repeat"/>
    <property type="match status" value="1"/>
</dbReference>
<accession>A0ABF7QNV7</accession>
<proteinExistence type="predicted"/>
<dbReference type="Pfam" id="PF17963">
    <property type="entry name" value="Big_9"/>
    <property type="match status" value="1"/>
</dbReference>
<name>A0ABF7QNV7_RHILW</name>
<dbReference type="RefSeq" id="WP_003593675.1">
    <property type="nucleotide sequence ID" value="NC_011369.1"/>
</dbReference>